<protein>
    <submittedName>
        <fullName evidence="1">Uncharacterized protein</fullName>
    </submittedName>
</protein>
<proteinExistence type="predicted"/>
<gene>
    <name evidence="1" type="ORF">BSAL_60070</name>
</gene>
<keyword evidence="2" id="KW-1185">Reference proteome</keyword>
<name>A0A0S4IQL4_BODSA</name>
<accession>A0A0S4IQL4</accession>
<evidence type="ECO:0000313" key="2">
    <source>
        <dbReference type="Proteomes" id="UP000051952"/>
    </source>
</evidence>
<evidence type="ECO:0000313" key="1">
    <source>
        <dbReference type="EMBL" id="CUF19949.1"/>
    </source>
</evidence>
<dbReference type="Proteomes" id="UP000051952">
    <property type="component" value="Unassembled WGS sequence"/>
</dbReference>
<dbReference type="VEuPathDB" id="TriTrypDB:BSAL_60070"/>
<sequence length="375" mass="42695">MQPCYRVTCCARHSRRFFFFPFLVRGGFIQTSRTNFTVLALPSTNLQELNVNLSKCSATAFLTLTVVVAVAGTDASHRHLPDGPKTIIGVYWESWPKVPYHALFFPSGFVGQHALLTSFAEELLHYSTPSCSRATELLVVPDIHVVSAEGRISQQNAIIAEFYRLLFNSSSVVSSHVLPMQTSVWSHAPVVFMPAVAMARTFWSLPIVNSVTFARKQLEAKYGYPEIVSNSVFVEHRAFQHRPEFHQFRGFRPAVWKAIRLFAWKHKLALDVVNMRRLTFRQQWNKLHSKSYIIVSEGSFSVWLPFLRKDTVCLMVYDHYSHDGWLIPKVHLPLALLYPVIQRTIKMVFLSLSNQSVPSDEVLTAALLKEDTSPP</sequence>
<dbReference type="AlphaFoldDB" id="A0A0S4IQL4"/>
<dbReference type="EMBL" id="CYKH01000263">
    <property type="protein sequence ID" value="CUF19949.1"/>
    <property type="molecule type" value="Genomic_DNA"/>
</dbReference>
<organism evidence="1 2">
    <name type="scientific">Bodo saltans</name>
    <name type="common">Flagellated protozoan</name>
    <dbReference type="NCBI Taxonomy" id="75058"/>
    <lineage>
        <taxon>Eukaryota</taxon>
        <taxon>Discoba</taxon>
        <taxon>Euglenozoa</taxon>
        <taxon>Kinetoplastea</taxon>
        <taxon>Metakinetoplastina</taxon>
        <taxon>Eubodonida</taxon>
        <taxon>Bodonidae</taxon>
        <taxon>Bodo</taxon>
    </lineage>
</organism>
<reference evidence="2" key="1">
    <citation type="submission" date="2015-09" db="EMBL/GenBank/DDBJ databases">
        <authorList>
            <consortium name="Pathogen Informatics"/>
        </authorList>
    </citation>
    <scope>NUCLEOTIDE SEQUENCE [LARGE SCALE GENOMIC DNA]</scope>
    <source>
        <strain evidence="2">Lake Konstanz</strain>
    </source>
</reference>